<organism evidence="8 9">
    <name type="scientific">Prorocentrum cordatum</name>
    <dbReference type="NCBI Taxonomy" id="2364126"/>
    <lineage>
        <taxon>Eukaryota</taxon>
        <taxon>Sar</taxon>
        <taxon>Alveolata</taxon>
        <taxon>Dinophyceae</taxon>
        <taxon>Prorocentrales</taxon>
        <taxon>Prorocentraceae</taxon>
        <taxon>Prorocentrum</taxon>
    </lineage>
</organism>
<feature type="domain" description="CS" evidence="7">
    <location>
        <begin position="311"/>
        <end position="408"/>
    </location>
</feature>
<dbReference type="CDD" id="cd06467">
    <property type="entry name" value="p23_NUDC_like"/>
    <property type="match status" value="1"/>
</dbReference>
<evidence type="ECO:0000256" key="5">
    <source>
        <dbReference type="ARBA" id="ARBA00023242"/>
    </source>
</evidence>
<evidence type="ECO:0000259" key="7">
    <source>
        <dbReference type="PROSITE" id="PS51203"/>
    </source>
</evidence>
<keyword evidence="9" id="KW-1185">Reference proteome</keyword>
<gene>
    <name evidence="8" type="ORF">PCOR1329_LOCUS26098</name>
</gene>
<dbReference type="PROSITE" id="PS51203">
    <property type="entry name" value="CS"/>
    <property type="match status" value="1"/>
</dbReference>
<keyword evidence="4" id="KW-0963">Cytoplasm</keyword>
<comment type="caution">
    <text evidence="8">The sequence shown here is derived from an EMBL/GenBank/DDBJ whole genome shotgun (WGS) entry which is preliminary data.</text>
</comment>
<dbReference type="EMBL" id="CAUYUJ010009224">
    <property type="protein sequence ID" value="CAK0826161.1"/>
    <property type="molecule type" value="Genomic_DNA"/>
</dbReference>
<reference evidence="8" key="1">
    <citation type="submission" date="2023-10" db="EMBL/GenBank/DDBJ databases">
        <authorList>
            <person name="Chen Y."/>
            <person name="Shah S."/>
            <person name="Dougan E. K."/>
            <person name="Thang M."/>
            <person name="Chan C."/>
        </authorList>
    </citation>
    <scope>NUCLEOTIDE SEQUENCE [LARGE SCALE GENOMIC DNA]</scope>
</reference>
<dbReference type="Proteomes" id="UP001189429">
    <property type="component" value="Unassembled WGS sequence"/>
</dbReference>
<name>A0ABN9S3A3_9DINO</name>
<dbReference type="Pfam" id="PF04969">
    <property type="entry name" value="CS"/>
    <property type="match status" value="1"/>
</dbReference>
<proteinExistence type="predicted"/>
<dbReference type="PANTHER" id="PTHR21664">
    <property type="entry name" value="CHRONIC MYELOGENOUS LEUKEMIA TUMOR ANTIGEN 66"/>
    <property type="match status" value="1"/>
</dbReference>
<evidence type="ECO:0000313" key="9">
    <source>
        <dbReference type="Proteomes" id="UP001189429"/>
    </source>
</evidence>
<evidence type="ECO:0000256" key="2">
    <source>
        <dbReference type="ARBA" id="ARBA00004496"/>
    </source>
</evidence>
<feature type="region of interest" description="Disordered" evidence="6">
    <location>
        <begin position="278"/>
        <end position="311"/>
    </location>
</feature>
<dbReference type="Gene3D" id="2.60.40.790">
    <property type="match status" value="1"/>
</dbReference>
<evidence type="ECO:0000256" key="3">
    <source>
        <dbReference type="ARBA" id="ARBA00018915"/>
    </source>
</evidence>
<protein>
    <recommendedName>
        <fullName evidence="3">NudC domain-containing protein 1</fullName>
    </recommendedName>
</protein>
<dbReference type="SUPFAM" id="SSF49764">
    <property type="entry name" value="HSP20-like chaperones"/>
    <property type="match status" value="1"/>
</dbReference>
<dbReference type="InterPro" id="IPR037895">
    <property type="entry name" value="NUDCD1"/>
</dbReference>
<feature type="compositionally biased region" description="Basic and acidic residues" evidence="6">
    <location>
        <begin position="278"/>
        <end position="299"/>
    </location>
</feature>
<comment type="subcellular location">
    <subcellularLocation>
        <location evidence="2">Cytoplasm</location>
    </subcellularLocation>
    <subcellularLocation>
        <location evidence="1">Nucleus</location>
    </subcellularLocation>
</comment>
<dbReference type="PANTHER" id="PTHR21664:SF1">
    <property type="entry name" value="NUDC DOMAIN-CONTAINING PROTEIN 1"/>
    <property type="match status" value="1"/>
</dbReference>
<sequence length="413" mass="45726">MGEVAELLQALQAALLRVVRRPPPRRLGVAPSDDERLAWAQRLSMTAGSELRNLQAMRQLQFAEVESQLFTALPARPSASSTTELLRMSSIESPLCAPDPVDNQNNKASRGHLSGRGVDAGALNRAGHKRNNATVGLDEIGDPAGGTKMTDISPEQMLAATASLRAEAVAKEKGLEYEEKDRDTDMSIGEAIDDISNTMQKDKFWADLATPILSAREELSQKAWNRERAVALLQHACDQIDEIKHYFKAEHSVVQSIIEKLLIEPPPETPLHEVLDGVRRTSDPDTRSKKEKAKQEYMQRKAANAMKEMPRPGEPWLFEERQDKTDVTVTIAVPAETKASDVRVVFKETHLLVAVQGHALQPTVCEGELAGGIDPDSCGWTLEGSGENRKLVLEMERTMGGIDWHRLFKNPRH</sequence>
<evidence type="ECO:0000313" key="8">
    <source>
        <dbReference type="EMBL" id="CAK0826161.1"/>
    </source>
</evidence>
<evidence type="ECO:0000256" key="6">
    <source>
        <dbReference type="SAM" id="MobiDB-lite"/>
    </source>
</evidence>
<dbReference type="InterPro" id="IPR008978">
    <property type="entry name" value="HSP20-like_chaperone"/>
</dbReference>
<dbReference type="InterPro" id="IPR007052">
    <property type="entry name" value="CS_dom"/>
</dbReference>
<keyword evidence="5" id="KW-0539">Nucleus</keyword>
<accession>A0ABN9S3A3</accession>
<feature type="region of interest" description="Disordered" evidence="6">
    <location>
        <begin position="96"/>
        <end position="150"/>
    </location>
</feature>
<evidence type="ECO:0000256" key="4">
    <source>
        <dbReference type="ARBA" id="ARBA00022490"/>
    </source>
</evidence>
<evidence type="ECO:0000256" key="1">
    <source>
        <dbReference type="ARBA" id="ARBA00004123"/>
    </source>
</evidence>